<dbReference type="EMBL" id="CZKB01000016">
    <property type="protein sequence ID" value="CUR60769.1"/>
    <property type="molecule type" value="Genomic_DNA"/>
</dbReference>
<dbReference type="SUPFAM" id="SSF55681">
    <property type="entry name" value="Class II aaRS and biotin synthetases"/>
    <property type="match status" value="1"/>
</dbReference>
<dbReference type="GO" id="GO:0005737">
    <property type="term" value="C:cytoplasm"/>
    <property type="evidence" value="ECO:0007669"/>
    <property type="project" value="TreeGrafter"/>
</dbReference>
<keyword evidence="3" id="KW-0067">ATP-binding</keyword>
<name>A0A2P2CFL3_9ZZZZ</name>
<gene>
    <name evidence="5" type="primary">birA</name>
    <name evidence="5" type="ORF">NOCA1230027</name>
</gene>
<accession>A0A2P2CFL3</accession>
<dbReference type="InterPro" id="IPR003142">
    <property type="entry name" value="BPL_C"/>
</dbReference>
<dbReference type="PROSITE" id="PS51733">
    <property type="entry name" value="BPL_LPL_CATALYTIC"/>
    <property type="match status" value="1"/>
</dbReference>
<evidence type="ECO:0000256" key="3">
    <source>
        <dbReference type="ARBA" id="ARBA00022840"/>
    </source>
</evidence>
<dbReference type="InterPro" id="IPR004143">
    <property type="entry name" value="BPL_LPL_catalytic"/>
</dbReference>
<dbReference type="Gene3D" id="2.30.30.100">
    <property type="match status" value="1"/>
</dbReference>
<dbReference type="InterPro" id="IPR008988">
    <property type="entry name" value="Transcriptional_repressor_C"/>
</dbReference>
<reference evidence="5" key="1">
    <citation type="submission" date="2015-08" db="EMBL/GenBank/DDBJ databases">
        <authorList>
            <person name="Babu N.S."/>
            <person name="Beckwith C.J."/>
            <person name="Beseler K.G."/>
            <person name="Brison A."/>
            <person name="Carone J.V."/>
            <person name="Caskin T.P."/>
            <person name="Diamond M."/>
            <person name="Durham M.E."/>
            <person name="Foxe J.M."/>
            <person name="Go M."/>
            <person name="Henderson B.A."/>
            <person name="Jones I.B."/>
            <person name="McGettigan J.A."/>
            <person name="Micheletti S.J."/>
            <person name="Nasrallah M.E."/>
            <person name="Ortiz D."/>
            <person name="Piller C.R."/>
            <person name="Privatt S.R."/>
            <person name="Schneider S.L."/>
            <person name="Sharp S."/>
            <person name="Smith T.C."/>
            <person name="Stanton J.D."/>
            <person name="Ullery H.E."/>
            <person name="Wilson R.J."/>
            <person name="Serrano M.G."/>
            <person name="Buck G."/>
            <person name="Lee V."/>
            <person name="Wang Y."/>
            <person name="Carvalho R."/>
            <person name="Voegtly L."/>
            <person name="Shi R."/>
            <person name="Duckworth R."/>
            <person name="Johnson A."/>
            <person name="Loviza R."/>
            <person name="Walstead R."/>
            <person name="Shah Z."/>
            <person name="Kiflezghi M."/>
            <person name="Wade K."/>
            <person name="Ball S.L."/>
            <person name="Bradley K.W."/>
            <person name="Asai D.J."/>
            <person name="Bowman C.A."/>
            <person name="Russell D.A."/>
            <person name="Pope W.H."/>
            <person name="Jacobs-Sera D."/>
            <person name="Hendrix R.W."/>
            <person name="Hatfull G.F."/>
        </authorList>
    </citation>
    <scope>NUCLEOTIDE SEQUENCE</scope>
</reference>
<evidence type="ECO:0000256" key="2">
    <source>
        <dbReference type="ARBA" id="ARBA00022741"/>
    </source>
</evidence>
<dbReference type="GO" id="GO:0004077">
    <property type="term" value="F:biotin--[biotin carboxyl-carrier protein] ligase activity"/>
    <property type="evidence" value="ECO:0007669"/>
    <property type="project" value="UniProtKB-EC"/>
</dbReference>
<organism evidence="5">
    <name type="scientific">metagenome</name>
    <dbReference type="NCBI Taxonomy" id="256318"/>
    <lineage>
        <taxon>unclassified sequences</taxon>
        <taxon>metagenomes</taxon>
    </lineage>
</organism>
<dbReference type="PANTHER" id="PTHR12835">
    <property type="entry name" value="BIOTIN PROTEIN LIGASE"/>
    <property type="match status" value="1"/>
</dbReference>
<dbReference type="NCBIfam" id="TIGR00121">
    <property type="entry name" value="birA_ligase"/>
    <property type="match status" value="1"/>
</dbReference>
<dbReference type="Gene3D" id="3.30.930.10">
    <property type="entry name" value="Bira Bifunctional Protein, Domain 2"/>
    <property type="match status" value="1"/>
</dbReference>
<evidence type="ECO:0000259" key="4">
    <source>
        <dbReference type="PROSITE" id="PS51733"/>
    </source>
</evidence>
<dbReference type="SUPFAM" id="SSF50037">
    <property type="entry name" value="C-terminal domain of transcriptional repressors"/>
    <property type="match status" value="1"/>
</dbReference>
<evidence type="ECO:0000313" key="5">
    <source>
        <dbReference type="EMBL" id="CUR60769.1"/>
    </source>
</evidence>
<dbReference type="PANTHER" id="PTHR12835:SF5">
    <property type="entry name" value="BIOTIN--PROTEIN LIGASE"/>
    <property type="match status" value="1"/>
</dbReference>
<dbReference type="InterPro" id="IPR004408">
    <property type="entry name" value="Biotin_CoA_COase_ligase"/>
</dbReference>
<keyword evidence="2" id="KW-0547">Nucleotide-binding</keyword>
<feature type="domain" description="BPL/LPL catalytic" evidence="4">
    <location>
        <begin position="23"/>
        <end position="216"/>
    </location>
</feature>
<dbReference type="Pfam" id="PF02237">
    <property type="entry name" value="BPL_C"/>
    <property type="match status" value="1"/>
</dbReference>
<proteinExistence type="predicted"/>
<dbReference type="InterPro" id="IPR045864">
    <property type="entry name" value="aa-tRNA-synth_II/BPL/LPL"/>
</dbReference>
<sequence>MWLVRDWSLWGNLVPMTDAPAPRPPIDLGRLVAPAGWRVEVEEATASTNAAVAERARTGEEPGLVLVTEHQTAGRGRLDRVWETPARSSLTFSVLLRPEVPAQSWSWIPLLTGYAVQAALADRLPDIALKWPNDVLVDGGDTGAGRKVAGILVERIEADSGPMAVVGVGINVDQTLDELPIALATSIALETGEPVERTGLLGQVLGSLHGLQGLLDDTESLRRAYADVCVTLGRTVDVHLPAGDVRRGEALDIDATGALVVGTDDGAFTVAAGDVVHVRST</sequence>
<dbReference type="AlphaFoldDB" id="A0A2P2CFL3"/>
<dbReference type="GO" id="GO:0005524">
    <property type="term" value="F:ATP binding"/>
    <property type="evidence" value="ECO:0007669"/>
    <property type="project" value="UniProtKB-KW"/>
</dbReference>
<dbReference type="Pfam" id="PF03099">
    <property type="entry name" value="BPL_LplA_LipB"/>
    <property type="match status" value="1"/>
</dbReference>
<evidence type="ECO:0000256" key="1">
    <source>
        <dbReference type="ARBA" id="ARBA00022598"/>
    </source>
</evidence>
<dbReference type="CDD" id="cd16442">
    <property type="entry name" value="BPL"/>
    <property type="match status" value="1"/>
</dbReference>
<keyword evidence="1 5" id="KW-0436">Ligase</keyword>
<dbReference type="EC" id="6.3.4.15" evidence="5"/>
<protein>
    <submittedName>
        <fullName evidence="5">BirA, biotin-(Acetyl-CoA-carboxylase) ligase</fullName>
        <ecNumber evidence="5">6.3.4.15</ecNumber>
    </submittedName>
</protein>